<gene>
    <name evidence="1" type="ORF">DERYTH_LOCUS2656</name>
</gene>
<dbReference type="Proteomes" id="UP000789405">
    <property type="component" value="Unassembled WGS sequence"/>
</dbReference>
<evidence type="ECO:0000313" key="1">
    <source>
        <dbReference type="EMBL" id="CAG8496055.1"/>
    </source>
</evidence>
<evidence type="ECO:0000313" key="2">
    <source>
        <dbReference type="Proteomes" id="UP000789405"/>
    </source>
</evidence>
<reference evidence="1" key="1">
    <citation type="submission" date="2021-06" db="EMBL/GenBank/DDBJ databases">
        <authorList>
            <person name="Kallberg Y."/>
            <person name="Tangrot J."/>
            <person name="Rosling A."/>
        </authorList>
    </citation>
    <scope>NUCLEOTIDE SEQUENCE</scope>
    <source>
        <strain evidence="1">MA453B</strain>
    </source>
</reference>
<dbReference type="EMBL" id="CAJVPY010000867">
    <property type="protein sequence ID" value="CAG8496055.1"/>
    <property type="molecule type" value="Genomic_DNA"/>
</dbReference>
<protein>
    <submittedName>
        <fullName evidence="1">3215_t:CDS:1</fullName>
    </submittedName>
</protein>
<accession>A0A9N8ZHP0</accession>
<dbReference type="AlphaFoldDB" id="A0A9N8ZHP0"/>
<comment type="caution">
    <text evidence="1">The sequence shown here is derived from an EMBL/GenBank/DDBJ whole genome shotgun (WGS) entry which is preliminary data.</text>
</comment>
<proteinExistence type="predicted"/>
<keyword evidence="2" id="KW-1185">Reference proteome</keyword>
<sequence>MNPLQHKSHEQVIVKLIASHILETNSRVVPWNELDDMSKIGEGSFGEVAAGMQLSHD</sequence>
<organism evidence="1 2">
    <name type="scientific">Dentiscutata erythropus</name>
    <dbReference type="NCBI Taxonomy" id="1348616"/>
    <lineage>
        <taxon>Eukaryota</taxon>
        <taxon>Fungi</taxon>
        <taxon>Fungi incertae sedis</taxon>
        <taxon>Mucoromycota</taxon>
        <taxon>Glomeromycotina</taxon>
        <taxon>Glomeromycetes</taxon>
        <taxon>Diversisporales</taxon>
        <taxon>Gigasporaceae</taxon>
        <taxon>Dentiscutata</taxon>
    </lineage>
</organism>
<name>A0A9N8ZHP0_9GLOM</name>